<gene>
    <name evidence="1" type="ORF">EAG_10528</name>
</gene>
<name>E2AF35_CAMFO</name>
<dbReference type="OrthoDB" id="120383at2759"/>
<feature type="non-terminal residue" evidence="1">
    <location>
        <position position="51"/>
    </location>
</feature>
<evidence type="ECO:0000313" key="2">
    <source>
        <dbReference type="Proteomes" id="UP000000311"/>
    </source>
</evidence>
<evidence type="ECO:0000313" key="1">
    <source>
        <dbReference type="EMBL" id="EFN67990.1"/>
    </source>
</evidence>
<dbReference type="InParanoid" id="E2AF35"/>
<dbReference type="AlphaFoldDB" id="E2AF35"/>
<keyword evidence="2" id="KW-1185">Reference proteome</keyword>
<dbReference type="EMBL" id="GL438984">
    <property type="protein sequence ID" value="EFN67990.1"/>
    <property type="molecule type" value="Genomic_DNA"/>
</dbReference>
<reference evidence="1 2" key="1">
    <citation type="journal article" date="2010" name="Science">
        <title>Genomic comparison of the ants Camponotus floridanus and Harpegnathos saltator.</title>
        <authorList>
            <person name="Bonasio R."/>
            <person name="Zhang G."/>
            <person name="Ye C."/>
            <person name="Mutti N.S."/>
            <person name="Fang X."/>
            <person name="Qin N."/>
            <person name="Donahue G."/>
            <person name="Yang P."/>
            <person name="Li Q."/>
            <person name="Li C."/>
            <person name="Zhang P."/>
            <person name="Huang Z."/>
            <person name="Berger S.L."/>
            <person name="Reinberg D."/>
            <person name="Wang J."/>
            <person name="Liebig J."/>
        </authorList>
    </citation>
    <scope>NUCLEOTIDE SEQUENCE [LARGE SCALE GENOMIC DNA]</scope>
    <source>
        <strain evidence="2">C129</strain>
    </source>
</reference>
<dbReference type="Proteomes" id="UP000000311">
    <property type="component" value="Unassembled WGS sequence"/>
</dbReference>
<protein>
    <submittedName>
        <fullName evidence="1">Uncharacterized protein</fullName>
    </submittedName>
</protein>
<dbReference type="STRING" id="104421.E2AF35"/>
<feature type="non-terminal residue" evidence="1">
    <location>
        <position position="1"/>
    </location>
</feature>
<sequence>PPAPASERGCKSATAAWMSLLSLCDRMCGTAAWLVPVTCLRGVRVTRLIFC</sequence>
<accession>E2AF35</accession>
<proteinExistence type="predicted"/>
<organism evidence="2">
    <name type="scientific">Camponotus floridanus</name>
    <name type="common">Florida carpenter ant</name>
    <dbReference type="NCBI Taxonomy" id="104421"/>
    <lineage>
        <taxon>Eukaryota</taxon>
        <taxon>Metazoa</taxon>
        <taxon>Ecdysozoa</taxon>
        <taxon>Arthropoda</taxon>
        <taxon>Hexapoda</taxon>
        <taxon>Insecta</taxon>
        <taxon>Pterygota</taxon>
        <taxon>Neoptera</taxon>
        <taxon>Endopterygota</taxon>
        <taxon>Hymenoptera</taxon>
        <taxon>Apocrita</taxon>
        <taxon>Aculeata</taxon>
        <taxon>Formicoidea</taxon>
        <taxon>Formicidae</taxon>
        <taxon>Formicinae</taxon>
        <taxon>Camponotus</taxon>
    </lineage>
</organism>